<dbReference type="OrthoDB" id="1104723at2759"/>
<dbReference type="GO" id="GO:0006952">
    <property type="term" value="P:defense response"/>
    <property type="evidence" value="ECO:0007669"/>
    <property type="project" value="UniProtKB-KW"/>
</dbReference>
<organism evidence="10 11">
    <name type="scientific">Brassica carinata</name>
    <name type="common">Ethiopian mustard</name>
    <name type="synonym">Abyssinian cabbage</name>
    <dbReference type="NCBI Taxonomy" id="52824"/>
    <lineage>
        <taxon>Eukaryota</taxon>
        <taxon>Viridiplantae</taxon>
        <taxon>Streptophyta</taxon>
        <taxon>Embryophyta</taxon>
        <taxon>Tracheophyta</taxon>
        <taxon>Spermatophyta</taxon>
        <taxon>Magnoliopsida</taxon>
        <taxon>eudicotyledons</taxon>
        <taxon>Gunneridae</taxon>
        <taxon>Pentapetalae</taxon>
        <taxon>rosids</taxon>
        <taxon>malvids</taxon>
        <taxon>Brassicales</taxon>
        <taxon>Brassicaceae</taxon>
        <taxon>Brassiceae</taxon>
        <taxon>Brassica</taxon>
    </lineage>
</organism>
<dbReference type="InterPro" id="IPR058192">
    <property type="entry name" value="WHD_ROQ1-like"/>
</dbReference>
<feature type="region of interest" description="Disordered" evidence="8">
    <location>
        <begin position="1048"/>
        <end position="1132"/>
    </location>
</feature>
<name>A0A8X7VKR7_BRACI</name>
<keyword evidence="4" id="KW-0378">Hydrolase</keyword>
<gene>
    <name evidence="10" type="ORF">Bca52824_024568</name>
</gene>
<keyword evidence="5" id="KW-0611">Plant defense</keyword>
<keyword evidence="6" id="KW-0520">NAD</keyword>
<dbReference type="EC" id="3.2.2.6" evidence="1"/>
<dbReference type="Pfam" id="PF20160">
    <property type="entry name" value="C-JID"/>
    <property type="match status" value="1"/>
</dbReference>
<dbReference type="SUPFAM" id="SSF52058">
    <property type="entry name" value="L domain-like"/>
    <property type="match status" value="1"/>
</dbReference>
<dbReference type="Pfam" id="PF23282">
    <property type="entry name" value="WHD_ROQ1"/>
    <property type="match status" value="1"/>
</dbReference>
<evidence type="ECO:0000256" key="5">
    <source>
        <dbReference type="ARBA" id="ARBA00022821"/>
    </source>
</evidence>
<dbReference type="PROSITE" id="PS50104">
    <property type="entry name" value="TIR"/>
    <property type="match status" value="1"/>
</dbReference>
<evidence type="ECO:0000256" key="2">
    <source>
        <dbReference type="ARBA" id="ARBA00022614"/>
    </source>
</evidence>
<feature type="domain" description="TIR" evidence="9">
    <location>
        <begin position="16"/>
        <end position="180"/>
    </location>
</feature>
<dbReference type="Pfam" id="PF07725">
    <property type="entry name" value="LRR_3"/>
    <property type="match status" value="1"/>
</dbReference>
<dbReference type="AlphaFoldDB" id="A0A8X7VKR7"/>
<dbReference type="Pfam" id="PF00931">
    <property type="entry name" value="NB-ARC"/>
    <property type="match status" value="1"/>
</dbReference>
<dbReference type="GO" id="GO:0061809">
    <property type="term" value="F:NAD+ nucleosidase activity, cyclic ADP-ribose generating"/>
    <property type="evidence" value="ECO:0007669"/>
    <property type="project" value="UniProtKB-EC"/>
</dbReference>
<feature type="compositionally biased region" description="Acidic residues" evidence="8">
    <location>
        <begin position="1051"/>
        <end position="1110"/>
    </location>
</feature>
<dbReference type="FunFam" id="3.40.50.300:FF:001002">
    <property type="entry name" value="Disease resistance protein (TIR-NBS-LRR class)"/>
    <property type="match status" value="1"/>
</dbReference>
<dbReference type="Gene3D" id="3.80.10.10">
    <property type="entry name" value="Ribonuclease Inhibitor"/>
    <property type="match status" value="2"/>
</dbReference>
<reference evidence="10 11" key="1">
    <citation type="submission" date="2020-02" db="EMBL/GenBank/DDBJ databases">
        <authorList>
            <person name="Ma Q."/>
            <person name="Huang Y."/>
            <person name="Song X."/>
            <person name="Pei D."/>
        </authorList>
    </citation>
    <scope>NUCLEOTIDE SEQUENCE [LARGE SCALE GENOMIC DNA]</scope>
    <source>
        <strain evidence="10">Sxm20200214</strain>
        <tissue evidence="10">Leaf</tissue>
    </source>
</reference>
<dbReference type="GO" id="GO:0043531">
    <property type="term" value="F:ADP binding"/>
    <property type="evidence" value="ECO:0007669"/>
    <property type="project" value="InterPro"/>
</dbReference>
<accession>A0A8X7VKR7</accession>
<dbReference type="FunFam" id="1.10.8.430:FF:000002">
    <property type="entry name" value="Disease resistance protein (TIR-NBS-LRR class)"/>
    <property type="match status" value="1"/>
</dbReference>
<dbReference type="InterPro" id="IPR035897">
    <property type="entry name" value="Toll_tir_struct_dom_sf"/>
</dbReference>
<dbReference type="Gene3D" id="3.40.50.300">
    <property type="entry name" value="P-loop containing nucleotide triphosphate hydrolases"/>
    <property type="match status" value="1"/>
</dbReference>
<protein>
    <recommendedName>
        <fullName evidence="1">ADP-ribosyl cyclase/cyclic ADP-ribose hydrolase</fullName>
        <ecNumber evidence="1">3.2.2.6</ecNumber>
    </recommendedName>
</protein>
<dbReference type="SUPFAM" id="SSF52200">
    <property type="entry name" value="Toll/Interleukin receptor TIR domain"/>
    <property type="match status" value="1"/>
</dbReference>
<proteinExistence type="predicted"/>
<keyword evidence="11" id="KW-1185">Reference proteome</keyword>
<dbReference type="PANTHER" id="PTHR11017">
    <property type="entry name" value="LEUCINE-RICH REPEAT-CONTAINING PROTEIN"/>
    <property type="match status" value="1"/>
</dbReference>
<dbReference type="InterPro" id="IPR042197">
    <property type="entry name" value="Apaf_helical"/>
</dbReference>
<dbReference type="InterPro" id="IPR036390">
    <property type="entry name" value="WH_DNA-bd_sf"/>
</dbReference>
<evidence type="ECO:0000256" key="6">
    <source>
        <dbReference type="ARBA" id="ARBA00023027"/>
    </source>
</evidence>
<evidence type="ECO:0000256" key="4">
    <source>
        <dbReference type="ARBA" id="ARBA00022801"/>
    </source>
</evidence>
<evidence type="ECO:0000256" key="7">
    <source>
        <dbReference type="ARBA" id="ARBA00047304"/>
    </source>
</evidence>
<keyword evidence="2" id="KW-0433">Leucine-rich repeat</keyword>
<evidence type="ECO:0000313" key="10">
    <source>
        <dbReference type="EMBL" id="KAG2313011.1"/>
    </source>
</evidence>
<dbReference type="SMART" id="SM00382">
    <property type="entry name" value="AAA"/>
    <property type="match status" value="1"/>
</dbReference>
<evidence type="ECO:0000313" key="11">
    <source>
        <dbReference type="Proteomes" id="UP000886595"/>
    </source>
</evidence>
<dbReference type="InterPro" id="IPR032675">
    <property type="entry name" value="LRR_dom_sf"/>
</dbReference>
<comment type="caution">
    <text evidence="10">The sequence shown here is derived from an EMBL/GenBank/DDBJ whole genome shotgun (WGS) entry which is preliminary data.</text>
</comment>
<dbReference type="GO" id="GO:0007165">
    <property type="term" value="P:signal transduction"/>
    <property type="evidence" value="ECO:0007669"/>
    <property type="project" value="InterPro"/>
</dbReference>
<dbReference type="InterPro" id="IPR027417">
    <property type="entry name" value="P-loop_NTPase"/>
</dbReference>
<dbReference type="Gene3D" id="1.10.8.430">
    <property type="entry name" value="Helical domain of apoptotic protease-activating factors"/>
    <property type="match status" value="1"/>
</dbReference>
<dbReference type="SUPFAM" id="SSF46785">
    <property type="entry name" value="Winged helix' DNA-binding domain"/>
    <property type="match status" value="1"/>
</dbReference>
<comment type="catalytic activity">
    <reaction evidence="7">
        <text>NAD(+) + H2O = ADP-D-ribose + nicotinamide + H(+)</text>
        <dbReference type="Rhea" id="RHEA:16301"/>
        <dbReference type="ChEBI" id="CHEBI:15377"/>
        <dbReference type="ChEBI" id="CHEBI:15378"/>
        <dbReference type="ChEBI" id="CHEBI:17154"/>
        <dbReference type="ChEBI" id="CHEBI:57540"/>
        <dbReference type="ChEBI" id="CHEBI:57967"/>
        <dbReference type="EC" id="3.2.2.6"/>
    </reaction>
    <physiologicalReaction direction="left-to-right" evidence="7">
        <dbReference type="Rhea" id="RHEA:16302"/>
    </physiologicalReaction>
</comment>
<dbReference type="Gene3D" id="3.40.50.10140">
    <property type="entry name" value="Toll/interleukin-1 receptor homology (TIR) domain"/>
    <property type="match status" value="1"/>
</dbReference>
<dbReference type="SUPFAM" id="SSF52540">
    <property type="entry name" value="P-loop containing nucleoside triphosphate hydrolases"/>
    <property type="match status" value="1"/>
</dbReference>
<dbReference type="InterPro" id="IPR000157">
    <property type="entry name" value="TIR_dom"/>
</dbReference>
<dbReference type="InterPro" id="IPR011713">
    <property type="entry name" value="Leu-rich_rpt_3"/>
</dbReference>
<dbReference type="InterPro" id="IPR002182">
    <property type="entry name" value="NB-ARC"/>
</dbReference>
<dbReference type="InterPro" id="IPR045344">
    <property type="entry name" value="C-JID"/>
</dbReference>
<evidence type="ECO:0000256" key="3">
    <source>
        <dbReference type="ARBA" id="ARBA00022737"/>
    </source>
</evidence>
<dbReference type="Pfam" id="PF01582">
    <property type="entry name" value="TIR"/>
    <property type="match status" value="1"/>
</dbReference>
<dbReference type="FunFam" id="3.40.50.10140:FF:000007">
    <property type="entry name" value="Disease resistance protein (TIR-NBS-LRR class)"/>
    <property type="match status" value="1"/>
</dbReference>
<evidence type="ECO:0000259" key="9">
    <source>
        <dbReference type="PROSITE" id="PS50104"/>
    </source>
</evidence>
<dbReference type="PANTHER" id="PTHR11017:SF230">
    <property type="entry name" value="ADP-RIBOSYL CYCLASE_CYCLIC ADP-RIBOSE HYDROLASE"/>
    <property type="match status" value="1"/>
</dbReference>
<keyword evidence="3" id="KW-0677">Repeat</keyword>
<dbReference type="Proteomes" id="UP000886595">
    <property type="component" value="Unassembled WGS sequence"/>
</dbReference>
<sequence>MASSSSSSSSSLAGSWLYDVFLSFSGEDVRKGFLSHVLKELKSKGVIVFIDNEIERGQSIGPELVGAIRQSRVVVVLLSHNYASSSWCLDELVEIMKCREEYQQTVMTIFYEVDPSDVRKQTGNFGKTFKKTCVGKTEEVKQAWRQALSDVAGVAGYHSSNFGNEADLINKVASDVMAVLSFTPSKDFDDFVGIRVRITEIKSKLILQSEEVKVIGILGPPGIGKTTTGRVLYNQLSPDFQFNTFLENIRGSYEKPCGNDYQLKLRLQKNMLCQIFNKGDIKVRHLGRAQEMLRDKKVLIVLDEVDNWWQLEEMAKQRGWVGPGSMIIITTEDRKLLKSLGLGIDHIYEMTYPTRDDSLQIFCQYAFSQKYPDNGFESLAREVTWLAGDLPLGLRVMGSYLRGMSREEWIEALPWLRSTLDREIESTLRFSYDALRDNERTLFLHLACLFDRFEVDSVKRYFANSSLEVNYGLEVLVQKSLISIENGIVHMHRLLQQMAREIVKKQSMENPAKPHFLTETNDIYDALEEDTVTGNVLGIRLHTYEKILINKSAFQGMSNLQFLYFDYTTLLPEGLDYLPDKLILLYWESCPLRVWPSKFSGKFLVELIMQHSKFEMLWEGIKPLPCLKIMDLSYSIYLKNLPDLSKATSLEELFLHGCWSLLELTISICNATKLYRLVISECTNIIYFPNVPDSIVELVLYDTGIKEVPPWIENLFRLRRLIMHGCKLKTISPNISKLENLEYLGLNKYGYSSFHKPYKGECYDLFEAIIEWGPDFKHRWRLLSDLDFDYILPICLPEKALTSPISLRLRCKSIKTIPNCVRRLLGLTKLDLKECRRQLVALPPLPDSLLSLDAQGCKFLKRIDSSSFQNPNIYLNFAKCFNLEQKARKLIQTSTCKYAILPGEEVPAHFTHRASSSSLTIASTQRPLSSSFRFKACILLSKVYGQPGDNNDDDDDEEGENLLTSMSCSVRDKHNGLTMGDRSNQLRMPALYGNKEHLYIFEDYFSLNKDCPEAEGTTFRELTFVFRVHDNTLQVKGCGVRLLEAKYESAGGEDEDDEEEEEEEEDDDGEGDECGDDGEVDECGDDGEGGEDDGDEDVDVDHGEDDEGGDCDINNNNNKVEKNDNNSVFSDA</sequence>
<dbReference type="PRINTS" id="PR00364">
    <property type="entry name" value="DISEASERSIST"/>
</dbReference>
<evidence type="ECO:0000256" key="8">
    <source>
        <dbReference type="SAM" id="MobiDB-lite"/>
    </source>
</evidence>
<dbReference type="SMART" id="SM00255">
    <property type="entry name" value="TIR"/>
    <property type="match status" value="1"/>
</dbReference>
<dbReference type="InterPro" id="IPR044974">
    <property type="entry name" value="Disease_R_plants"/>
</dbReference>
<evidence type="ECO:0000256" key="1">
    <source>
        <dbReference type="ARBA" id="ARBA00011982"/>
    </source>
</evidence>
<dbReference type="InterPro" id="IPR003593">
    <property type="entry name" value="AAA+_ATPase"/>
</dbReference>
<dbReference type="EMBL" id="JAAMPC010000005">
    <property type="protein sequence ID" value="KAG2313011.1"/>
    <property type="molecule type" value="Genomic_DNA"/>
</dbReference>